<sequence>MLSRPRISLISFLAWGISSLMYALCFCRESNFELEWQAVLYYFLVFGVVAALFAYIPIVAILLLWQRKLTVLSINGIILLFSVVAAAGISYFFMGKDLFEAIELLGYYLLPALFLVNIALGYQHAVTKCLLLLLMPILIVACKTTECIYSDSGGFTLMKVDSNTVFIEKMYPIGGLVILPFFLEKEKGDSLIFKSIDELRNITYLKRVDREKSREVNFTILDLELKDTFLVNHLFINDKLYQTNREGVFNILIDSLAASTQDSFVVKFNLLGEFKVDLDFDSRFNYVIYAHNNMYVNKWADEVSFFKNKFYIDGCQVKGRSCSSKNKILQN</sequence>
<keyword evidence="1" id="KW-0812">Transmembrane</keyword>
<evidence type="ECO:0000313" key="2">
    <source>
        <dbReference type="EMBL" id="AFC22929.1"/>
    </source>
</evidence>
<keyword evidence="3" id="KW-1185">Reference proteome</keyword>
<dbReference type="STRING" id="984262.SGRA_0188"/>
<evidence type="ECO:0000256" key="1">
    <source>
        <dbReference type="SAM" id="Phobius"/>
    </source>
</evidence>
<dbReference type="HOGENOM" id="CLU_839105_0_0_10"/>
<feature type="transmembrane region" description="Helical" evidence="1">
    <location>
        <begin position="39"/>
        <end position="65"/>
    </location>
</feature>
<reference evidence="2 3" key="1">
    <citation type="journal article" date="2012" name="Stand. Genomic Sci.">
        <title>Complete genome sequencing and analysis of Saprospira grandis str. Lewin, a predatory marine bacterium.</title>
        <authorList>
            <person name="Saw J.H."/>
            <person name="Yuryev A."/>
            <person name="Kanbe M."/>
            <person name="Hou S."/>
            <person name="Young A.G."/>
            <person name="Aizawa S."/>
            <person name="Alam M."/>
        </authorList>
    </citation>
    <scope>NUCLEOTIDE SEQUENCE [LARGE SCALE GENOMIC DNA]</scope>
    <source>
        <strain evidence="2 3">Lewin</strain>
    </source>
</reference>
<proteinExistence type="predicted"/>
<keyword evidence="1" id="KW-1133">Transmembrane helix</keyword>
<protein>
    <submittedName>
        <fullName evidence="2">Uncharacterized protein</fullName>
    </submittedName>
</protein>
<keyword evidence="1" id="KW-0472">Membrane</keyword>
<organism evidence="2 3">
    <name type="scientific">Saprospira grandis (strain Lewin)</name>
    <dbReference type="NCBI Taxonomy" id="984262"/>
    <lineage>
        <taxon>Bacteria</taxon>
        <taxon>Pseudomonadati</taxon>
        <taxon>Bacteroidota</taxon>
        <taxon>Saprospiria</taxon>
        <taxon>Saprospirales</taxon>
        <taxon>Saprospiraceae</taxon>
        <taxon>Saprospira</taxon>
    </lineage>
</organism>
<accession>H6L557</accession>
<dbReference type="KEGG" id="sgn:SGRA_0188"/>
<dbReference type="EMBL" id="CP002831">
    <property type="protein sequence ID" value="AFC22929.1"/>
    <property type="molecule type" value="Genomic_DNA"/>
</dbReference>
<gene>
    <name evidence="2" type="ordered locus">SGRA_0188</name>
</gene>
<feature type="transmembrane region" description="Helical" evidence="1">
    <location>
        <begin position="105"/>
        <end position="122"/>
    </location>
</feature>
<name>H6L557_SAPGL</name>
<dbReference type="AlphaFoldDB" id="H6L557"/>
<dbReference type="OrthoDB" id="9817760at2"/>
<feature type="transmembrane region" description="Helical" evidence="1">
    <location>
        <begin position="72"/>
        <end position="93"/>
    </location>
</feature>
<dbReference type="Proteomes" id="UP000007519">
    <property type="component" value="Chromosome"/>
</dbReference>
<evidence type="ECO:0000313" key="3">
    <source>
        <dbReference type="Proteomes" id="UP000007519"/>
    </source>
</evidence>